<feature type="transmembrane region" description="Helical" evidence="1">
    <location>
        <begin position="51"/>
        <end position="69"/>
    </location>
</feature>
<protein>
    <recommendedName>
        <fullName evidence="2">VanZ-like domain-containing protein</fullName>
    </recommendedName>
</protein>
<keyword evidence="4" id="KW-1185">Reference proteome</keyword>
<name>A0A6C0P735_9BACL</name>
<keyword evidence="1" id="KW-1133">Transmembrane helix</keyword>
<reference evidence="3 4" key="1">
    <citation type="submission" date="2020-02" db="EMBL/GenBank/DDBJ databases">
        <title>Paenibacillus sp. nov., isolated from rhizosphere soil of tomato.</title>
        <authorList>
            <person name="Weon H.-Y."/>
            <person name="Lee S.A."/>
        </authorList>
    </citation>
    <scope>NUCLEOTIDE SEQUENCE [LARGE SCALE GENOMIC DNA]</scope>
    <source>
        <strain evidence="3 4">14171R-81</strain>
    </source>
</reference>
<keyword evidence="1" id="KW-0812">Transmembrane</keyword>
<dbReference type="RefSeq" id="WP_162644348.1">
    <property type="nucleotide sequence ID" value="NZ_CP048286.1"/>
</dbReference>
<proteinExistence type="predicted"/>
<evidence type="ECO:0000259" key="2">
    <source>
        <dbReference type="Pfam" id="PF04892"/>
    </source>
</evidence>
<dbReference type="Proteomes" id="UP000479114">
    <property type="component" value="Chromosome"/>
</dbReference>
<dbReference type="InterPro" id="IPR006976">
    <property type="entry name" value="VanZ-like"/>
</dbReference>
<evidence type="ECO:0000313" key="3">
    <source>
        <dbReference type="EMBL" id="QHW34357.1"/>
    </source>
</evidence>
<gene>
    <name evidence="3" type="ORF">GZH47_28570</name>
</gene>
<organism evidence="3 4">
    <name type="scientific">Paenibacillus rhizovicinus</name>
    <dbReference type="NCBI Taxonomy" id="2704463"/>
    <lineage>
        <taxon>Bacteria</taxon>
        <taxon>Bacillati</taxon>
        <taxon>Bacillota</taxon>
        <taxon>Bacilli</taxon>
        <taxon>Bacillales</taxon>
        <taxon>Paenibacillaceae</taxon>
        <taxon>Paenibacillus</taxon>
    </lineage>
</organism>
<dbReference type="KEGG" id="prz:GZH47_28570"/>
<dbReference type="Pfam" id="PF04892">
    <property type="entry name" value="VanZ"/>
    <property type="match status" value="1"/>
</dbReference>
<accession>A0A6C0P735</accession>
<keyword evidence="1" id="KW-0472">Membrane</keyword>
<feature type="transmembrane region" description="Helical" evidence="1">
    <location>
        <begin position="114"/>
        <end position="132"/>
    </location>
</feature>
<feature type="domain" description="VanZ-like" evidence="2">
    <location>
        <begin position="14"/>
        <end position="124"/>
    </location>
</feature>
<dbReference type="AlphaFoldDB" id="A0A6C0P735"/>
<sequence>MKQTMIRRFALLPAVLMMLAIFWLSSRTSNELNSVLPWFQELFPSMSNFDWGHFIAYFALGLSYAYGFGRHAGRPSVKAFIILLCVVYGLTDEYHQSFVAGRTPDLSDLLHDGIGAGLAMLLLTIPQVFKLWRKLAV</sequence>
<evidence type="ECO:0000256" key="1">
    <source>
        <dbReference type="SAM" id="Phobius"/>
    </source>
</evidence>
<dbReference type="EMBL" id="CP048286">
    <property type="protein sequence ID" value="QHW34357.1"/>
    <property type="molecule type" value="Genomic_DNA"/>
</dbReference>
<dbReference type="NCBIfam" id="NF037970">
    <property type="entry name" value="vanZ_1"/>
    <property type="match status" value="1"/>
</dbReference>
<evidence type="ECO:0000313" key="4">
    <source>
        <dbReference type="Proteomes" id="UP000479114"/>
    </source>
</evidence>
<feature type="transmembrane region" description="Helical" evidence="1">
    <location>
        <begin position="76"/>
        <end position="94"/>
    </location>
</feature>